<feature type="signal peptide" evidence="1">
    <location>
        <begin position="1"/>
        <end position="19"/>
    </location>
</feature>
<dbReference type="EMBL" id="MG525227">
    <property type="protein sequence ID" value="AVA09692.1"/>
    <property type="molecule type" value="Genomic_DNA"/>
</dbReference>
<reference evidence="2" key="1">
    <citation type="journal article" date="2018" name="Front. Plant Sci.">
        <title>Large-Scale Identification and Characterization of Heterodera avenae Putative Effectors Suppressing or Inducing Cell Death in Nicotiana benthamiana.</title>
        <authorList>
            <person name="Chen C."/>
            <person name="Chen Y."/>
            <person name="Jian H."/>
            <person name="Yang D."/>
            <person name="Dai Y."/>
            <person name="Pan L."/>
            <person name="Shi F."/>
            <person name="Yang S."/>
            <person name="Liu Q."/>
        </authorList>
    </citation>
    <scope>NUCLEOTIDE SEQUENCE</scope>
    <source>
        <strain evidence="2">Isotig16393</strain>
    </source>
</reference>
<evidence type="ECO:0000313" key="2">
    <source>
        <dbReference type="EMBL" id="AVA09692.1"/>
    </source>
</evidence>
<sequence>MLYAKYFFVFLLHIQQILGPPVDSNSDWLEGVVKDVIDKKIPKDTLVPKLCDVSYGKRKAVGGEIFINYGIMFPTFKEEKKLMKYPKLSESARLGPDEAARRFRHFGIVFPEKISNNETLRAAYSNESGIMAREVRWERNVYCMKWLAHMLQKRAERNLSDSVVGARSIQYEEKNISVKATIQSMVEKANSIKKDIREYVTTKLDSNKMQIDEKHNAEILRKRMDLANIIDQVAMEEEKDGWKKASSMDMIVEYSYFIKNPAGEGSGNTNIVHVLISSVNKAWEISGEKASNDTAPPVQPILAEMDENNF</sequence>
<accession>A0A2L0VDM2</accession>
<organism evidence="2">
    <name type="scientific">Heterodera avenae</name>
    <name type="common">Cereal cyst nematode worm</name>
    <dbReference type="NCBI Taxonomy" id="34510"/>
    <lineage>
        <taxon>Eukaryota</taxon>
        <taxon>Metazoa</taxon>
        <taxon>Ecdysozoa</taxon>
        <taxon>Nematoda</taxon>
        <taxon>Chromadorea</taxon>
        <taxon>Rhabditida</taxon>
        <taxon>Tylenchina</taxon>
        <taxon>Tylenchomorpha</taxon>
        <taxon>Tylenchoidea</taxon>
        <taxon>Heteroderidae</taxon>
        <taxon>Heteroderinae</taxon>
        <taxon>Heterodera</taxon>
    </lineage>
</organism>
<dbReference type="AlphaFoldDB" id="A0A2L0VDM2"/>
<name>A0A2L0VDM2_HETAV</name>
<evidence type="ECO:0000256" key="1">
    <source>
        <dbReference type="SAM" id="SignalP"/>
    </source>
</evidence>
<keyword evidence="1" id="KW-0732">Signal</keyword>
<proteinExistence type="predicted"/>
<protein>
    <submittedName>
        <fullName evidence="2">Putative effector protein</fullName>
    </submittedName>
</protein>
<feature type="chain" id="PRO_5014843646" evidence="1">
    <location>
        <begin position="20"/>
        <end position="310"/>
    </location>
</feature>